<comment type="subcellular location">
    <subcellularLocation>
        <location evidence="1 7">Cell membrane</location>
        <topology evidence="1 7">Multi-pass membrane protein</topology>
    </subcellularLocation>
</comment>
<sequence>MTSTLPTETMTGGSPATPAAPARRRRRHYPIKVQVGAGITLFFILIAIFGPELAPHSAAWVANTTNGTPQPPSGSNWLGTDNTQHDLYSALLLGARSTLLISFVAGAFATVLSVAMGVTSGYVGGVTDEVMSIITNIFLALPGLLILMVILKPLPPGDQNNSLVIGFVVALSSWAYGARALRAQTLTLRDQDYVVSARVIGERKRRIVIYEILPNLLPIVAASFIFTVIYGMGVYVALCYLGVVSPASGSWGTLLQTAQASGAIEANQWWWYLPPALCIALVGIGLALLNFGIDEIINPRIRSSRSKRRDVKFQLGLTPVVRPATSTVVEGEQL</sequence>
<dbReference type="Proteomes" id="UP000675781">
    <property type="component" value="Unassembled WGS sequence"/>
</dbReference>
<keyword evidence="11" id="KW-1185">Reference proteome</keyword>
<proteinExistence type="inferred from homology"/>
<dbReference type="InterPro" id="IPR035906">
    <property type="entry name" value="MetI-like_sf"/>
</dbReference>
<dbReference type="PROSITE" id="PS50928">
    <property type="entry name" value="ABC_TM1"/>
    <property type="match status" value="1"/>
</dbReference>
<feature type="transmembrane region" description="Helical" evidence="7">
    <location>
        <begin position="269"/>
        <end position="293"/>
    </location>
</feature>
<gene>
    <name evidence="10" type="ORF">KDL01_05450</name>
</gene>
<evidence type="ECO:0000313" key="11">
    <source>
        <dbReference type="Proteomes" id="UP000675781"/>
    </source>
</evidence>
<comment type="caution">
    <text evidence="10">The sequence shown here is derived from an EMBL/GenBank/DDBJ whole genome shotgun (WGS) entry which is preliminary data.</text>
</comment>
<dbReference type="RefSeq" id="WP_212527221.1">
    <property type="nucleotide sequence ID" value="NZ_JAGSOG010000015.1"/>
</dbReference>
<accession>A0A941IMC3</accession>
<dbReference type="InterPro" id="IPR050366">
    <property type="entry name" value="BP-dependent_transpt_permease"/>
</dbReference>
<comment type="similarity">
    <text evidence="7">Belongs to the binding-protein-dependent transport system permease family.</text>
</comment>
<organism evidence="10 11">
    <name type="scientific">Actinospica durhamensis</name>
    <dbReference type="NCBI Taxonomy" id="1508375"/>
    <lineage>
        <taxon>Bacteria</taxon>
        <taxon>Bacillati</taxon>
        <taxon>Actinomycetota</taxon>
        <taxon>Actinomycetes</taxon>
        <taxon>Catenulisporales</taxon>
        <taxon>Actinospicaceae</taxon>
        <taxon>Actinospica</taxon>
    </lineage>
</organism>
<keyword evidence="5 7" id="KW-1133">Transmembrane helix</keyword>
<keyword evidence="6 7" id="KW-0472">Membrane</keyword>
<dbReference type="PANTHER" id="PTHR43386">
    <property type="entry name" value="OLIGOPEPTIDE TRANSPORT SYSTEM PERMEASE PROTEIN APPC"/>
    <property type="match status" value="1"/>
</dbReference>
<evidence type="ECO:0000256" key="1">
    <source>
        <dbReference type="ARBA" id="ARBA00004651"/>
    </source>
</evidence>
<name>A0A941IMC3_9ACTN</name>
<dbReference type="GO" id="GO:0005886">
    <property type="term" value="C:plasma membrane"/>
    <property type="evidence" value="ECO:0007669"/>
    <property type="project" value="UniProtKB-SubCell"/>
</dbReference>
<dbReference type="AlphaFoldDB" id="A0A941IMC3"/>
<feature type="transmembrane region" description="Helical" evidence="7">
    <location>
        <begin position="163"/>
        <end position="181"/>
    </location>
</feature>
<feature type="compositionally biased region" description="Polar residues" evidence="8">
    <location>
        <begin position="1"/>
        <end position="14"/>
    </location>
</feature>
<dbReference type="PANTHER" id="PTHR43386:SF1">
    <property type="entry name" value="D,D-DIPEPTIDE TRANSPORT SYSTEM PERMEASE PROTEIN DDPC-RELATED"/>
    <property type="match status" value="1"/>
</dbReference>
<evidence type="ECO:0000313" key="10">
    <source>
        <dbReference type="EMBL" id="MBR7832694.1"/>
    </source>
</evidence>
<evidence type="ECO:0000259" key="9">
    <source>
        <dbReference type="PROSITE" id="PS50928"/>
    </source>
</evidence>
<feature type="transmembrane region" description="Helical" evidence="7">
    <location>
        <begin position="33"/>
        <end position="50"/>
    </location>
</feature>
<dbReference type="EMBL" id="JAGSOG010000015">
    <property type="protein sequence ID" value="MBR7832694.1"/>
    <property type="molecule type" value="Genomic_DNA"/>
</dbReference>
<evidence type="ECO:0000256" key="6">
    <source>
        <dbReference type="ARBA" id="ARBA00023136"/>
    </source>
</evidence>
<dbReference type="GO" id="GO:0071916">
    <property type="term" value="F:dipeptide transmembrane transporter activity"/>
    <property type="evidence" value="ECO:0007669"/>
    <property type="project" value="TreeGrafter"/>
</dbReference>
<keyword evidence="3" id="KW-1003">Cell membrane</keyword>
<evidence type="ECO:0000256" key="5">
    <source>
        <dbReference type="ARBA" id="ARBA00022989"/>
    </source>
</evidence>
<dbReference type="InterPro" id="IPR000515">
    <property type="entry name" value="MetI-like"/>
</dbReference>
<feature type="transmembrane region" description="Helical" evidence="7">
    <location>
        <begin position="212"/>
        <end position="243"/>
    </location>
</feature>
<dbReference type="Gene3D" id="1.10.3720.10">
    <property type="entry name" value="MetI-like"/>
    <property type="match status" value="1"/>
</dbReference>
<dbReference type="Pfam" id="PF00528">
    <property type="entry name" value="BPD_transp_1"/>
    <property type="match status" value="1"/>
</dbReference>
<feature type="domain" description="ABC transmembrane type-1" evidence="9">
    <location>
        <begin position="95"/>
        <end position="290"/>
    </location>
</feature>
<feature type="transmembrane region" description="Helical" evidence="7">
    <location>
        <begin position="99"/>
        <end position="118"/>
    </location>
</feature>
<reference evidence="10" key="1">
    <citation type="submission" date="2021-04" db="EMBL/GenBank/DDBJ databases">
        <title>Genome based classification of Actinospica acidithermotolerans sp. nov., an actinobacterium isolated from an Indonesian hot spring.</title>
        <authorList>
            <person name="Kusuma A.B."/>
            <person name="Putra K.E."/>
            <person name="Nafisah S."/>
            <person name="Loh J."/>
            <person name="Nouioui I."/>
            <person name="Goodfellow M."/>
        </authorList>
    </citation>
    <scope>NUCLEOTIDE SEQUENCE</scope>
    <source>
        <strain evidence="10">CSCA 57</strain>
    </source>
</reference>
<evidence type="ECO:0000256" key="3">
    <source>
        <dbReference type="ARBA" id="ARBA00022475"/>
    </source>
</evidence>
<feature type="transmembrane region" description="Helical" evidence="7">
    <location>
        <begin position="130"/>
        <end position="151"/>
    </location>
</feature>
<keyword evidence="4 7" id="KW-0812">Transmembrane</keyword>
<evidence type="ECO:0000256" key="2">
    <source>
        <dbReference type="ARBA" id="ARBA00022448"/>
    </source>
</evidence>
<protein>
    <submittedName>
        <fullName evidence="10">ABC transporter permease</fullName>
    </submittedName>
</protein>
<dbReference type="CDD" id="cd06261">
    <property type="entry name" value="TM_PBP2"/>
    <property type="match status" value="1"/>
</dbReference>
<dbReference type="SUPFAM" id="SSF161098">
    <property type="entry name" value="MetI-like"/>
    <property type="match status" value="1"/>
</dbReference>
<evidence type="ECO:0000256" key="4">
    <source>
        <dbReference type="ARBA" id="ARBA00022692"/>
    </source>
</evidence>
<evidence type="ECO:0000256" key="7">
    <source>
        <dbReference type="RuleBase" id="RU363032"/>
    </source>
</evidence>
<keyword evidence="2 7" id="KW-0813">Transport</keyword>
<evidence type="ECO:0000256" key="8">
    <source>
        <dbReference type="SAM" id="MobiDB-lite"/>
    </source>
</evidence>
<feature type="region of interest" description="Disordered" evidence="8">
    <location>
        <begin position="1"/>
        <end position="25"/>
    </location>
</feature>